<dbReference type="PANTHER" id="PTHR35936:SF6">
    <property type="entry name" value="AMINO ACID ABC TRANSPORTER SUBSTRATE-BINDING PAAT FAMILY PROTEIN"/>
    <property type="match status" value="1"/>
</dbReference>
<dbReference type="RefSeq" id="WP_127700028.1">
    <property type="nucleotide sequence ID" value="NZ_SACS01000016.1"/>
</dbReference>
<evidence type="ECO:0000313" key="3">
    <source>
        <dbReference type="EMBL" id="RVU35354.1"/>
    </source>
</evidence>
<dbReference type="EMBL" id="SACS01000016">
    <property type="protein sequence ID" value="RVU35354.1"/>
    <property type="molecule type" value="Genomic_DNA"/>
</dbReference>
<comment type="caution">
    <text evidence="3">The sequence shown here is derived from an EMBL/GenBank/DDBJ whole genome shotgun (WGS) entry which is preliminary data.</text>
</comment>
<comment type="similarity">
    <text evidence="1">Belongs to the bacterial solute-binding protein 3 family.</text>
</comment>
<organism evidence="3 4">
    <name type="scientific">Rheinheimera riviphila</name>
    <dbReference type="NCBI Taxonomy" id="1834037"/>
    <lineage>
        <taxon>Bacteria</taxon>
        <taxon>Pseudomonadati</taxon>
        <taxon>Pseudomonadota</taxon>
        <taxon>Gammaproteobacteria</taxon>
        <taxon>Chromatiales</taxon>
        <taxon>Chromatiaceae</taxon>
        <taxon>Rheinheimera</taxon>
    </lineage>
</organism>
<evidence type="ECO:0000313" key="4">
    <source>
        <dbReference type="Proteomes" id="UP000283077"/>
    </source>
</evidence>
<dbReference type="Proteomes" id="UP000283077">
    <property type="component" value="Unassembled WGS sequence"/>
</dbReference>
<dbReference type="PANTHER" id="PTHR35936">
    <property type="entry name" value="MEMBRANE-BOUND LYTIC MUREIN TRANSGLYCOSYLASE F"/>
    <property type="match status" value="1"/>
</dbReference>
<dbReference type="SUPFAM" id="SSF53850">
    <property type="entry name" value="Periplasmic binding protein-like II"/>
    <property type="match status" value="1"/>
</dbReference>
<keyword evidence="2" id="KW-0732">Signal</keyword>
<dbReference type="OrthoDB" id="8771774at2"/>
<protein>
    <submittedName>
        <fullName evidence="3">Transporter substrate-binding domain-containing protein</fullName>
    </submittedName>
</protein>
<dbReference type="AlphaFoldDB" id="A0A437QLG1"/>
<evidence type="ECO:0000256" key="1">
    <source>
        <dbReference type="ARBA" id="ARBA00010333"/>
    </source>
</evidence>
<feature type="chain" id="PRO_5019114896" evidence="2">
    <location>
        <begin position="18"/>
        <end position="247"/>
    </location>
</feature>
<evidence type="ECO:0000256" key="2">
    <source>
        <dbReference type="SAM" id="SignalP"/>
    </source>
</evidence>
<feature type="signal peptide" evidence="2">
    <location>
        <begin position="1"/>
        <end position="17"/>
    </location>
</feature>
<proteinExistence type="inferred from homology"/>
<sequence length="247" mass="27769">MKYLFCWVFLCSFELSAASLRAIYGDFNSPPAVILQEGKVAAGFMPDIYQLLANELGVKLDLVAMPRKRLADFLLTGQADIYCRASPEWYPDPGLKWSPPLLVFQDLIISRRNYLNLSDFTKRSKGSVGATLGYVYPKLQPLFSNGQLLRVDSVTPATNAIRLLRGELDTVVLSDTEAFYMLRLTDFKTLVLTSYPIHCMYGPSLSPLQRLKLNRFIQQQASTGVFQKVLDQYREQGLLSSVVPPPS</sequence>
<dbReference type="Gene3D" id="3.40.190.10">
    <property type="entry name" value="Periplasmic binding protein-like II"/>
    <property type="match status" value="2"/>
</dbReference>
<name>A0A437QLG1_9GAMM</name>
<reference evidence="3 4" key="1">
    <citation type="submission" date="2019-01" db="EMBL/GenBank/DDBJ databases">
        <authorList>
            <person name="Chen W.-M."/>
        </authorList>
    </citation>
    <scope>NUCLEOTIDE SEQUENCE [LARGE SCALE GENOMIC DNA]</scope>
    <source>
        <strain evidence="3 4">KYPC3</strain>
    </source>
</reference>
<keyword evidence="4" id="KW-1185">Reference proteome</keyword>
<gene>
    <name evidence="3" type="ORF">EOE67_14345</name>
</gene>
<accession>A0A437QLG1</accession>